<evidence type="ECO:0000256" key="1">
    <source>
        <dbReference type="SAM" id="Phobius"/>
    </source>
</evidence>
<keyword evidence="1" id="KW-0472">Membrane</keyword>
<feature type="transmembrane region" description="Helical" evidence="1">
    <location>
        <begin position="42"/>
        <end position="64"/>
    </location>
</feature>
<protein>
    <submittedName>
        <fullName evidence="2">Uncharacterized protein</fullName>
    </submittedName>
</protein>
<reference evidence="2 3" key="1">
    <citation type="submission" date="2022-12" db="EMBL/GenBank/DDBJ databases">
        <title>Chitinophagaceae gen. sp. nov., a new member of the family Chitinophagaceae, isolated from soil in a chemical factory.</title>
        <authorList>
            <person name="Ke Z."/>
        </authorList>
    </citation>
    <scope>NUCLEOTIDE SEQUENCE [LARGE SCALE GENOMIC DNA]</scope>
    <source>
        <strain evidence="2 3">LY-5</strain>
    </source>
</reference>
<keyword evidence="1" id="KW-0812">Transmembrane</keyword>
<proteinExistence type="predicted"/>
<dbReference type="Proteomes" id="UP001210231">
    <property type="component" value="Unassembled WGS sequence"/>
</dbReference>
<comment type="caution">
    <text evidence="2">The sequence shown here is derived from an EMBL/GenBank/DDBJ whole genome shotgun (WGS) entry which is preliminary data.</text>
</comment>
<organism evidence="2 3">
    <name type="scientific">Polluticaenibacter yanchengensis</name>
    <dbReference type="NCBI Taxonomy" id="3014562"/>
    <lineage>
        <taxon>Bacteria</taxon>
        <taxon>Pseudomonadati</taxon>
        <taxon>Bacteroidota</taxon>
        <taxon>Chitinophagia</taxon>
        <taxon>Chitinophagales</taxon>
        <taxon>Chitinophagaceae</taxon>
        <taxon>Polluticaenibacter</taxon>
    </lineage>
</organism>
<feature type="transmembrane region" description="Helical" evidence="1">
    <location>
        <begin position="101"/>
        <end position="124"/>
    </location>
</feature>
<dbReference type="RefSeq" id="WP_407029803.1">
    <property type="nucleotide sequence ID" value="NZ_JAQGEF010000001.1"/>
</dbReference>
<sequence>MIKALNIRWTPFIQGVYFSVVALWPLINIKSFMRVTGGKTDIWMVNAVSVLLFPLIFILFNTAFKPSPIPLLHSSALIAGTAGLMMVEYNFYVNGIISNGYLVYAILEIFFLVWWICIFIATVLHRINTKKNHS</sequence>
<keyword evidence="3" id="KW-1185">Reference proteome</keyword>
<dbReference type="EMBL" id="JAQGEF010000001">
    <property type="protein sequence ID" value="MDA3613472.1"/>
    <property type="molecule type" value="Genomic_DNA"/>
</dbReference>
<name>A0ABT4UF52_9BACT</name>
<gene>
    <name evidence="2" type="ORF">O3P16_01520</name>
</gene>
<keyword evidence="1" id="KW-1133">Transmembrane helix</keyword>
<evidence type="ECO:0000313" key="2">
    <source>
        <dbReference type="EMBL" id="MDA3613472.1"/>
    </source>
</evidence>
<evidence type="ECO:0000313" key="3">
    <source>
        <dbReference type="Proteomes" id="UP001210231"/>
    </source>
</evidence>
<feature type="transmembrane region" description="Helical" evidence="1">
    <location>
        <begin position="71"/>
        <end position="89"/>
    </location>
</feature>
<accession>A0ABT4UF52</accession>
<feature type="transmembrane region" description="Helical" evidence="1">
    <location>
        <begin position="12"/>
        <end position="30"/>
    </location>
</feature>